<dbReference type="PANTHER" id="PTHR39193">
    <property type="entry name" value="5-DEOXY-GLUCURONATE ISOMERASE"/>
    <property type="match status" value="1"/>
</dbReference>
<reference evidence="2 3" key="1">
    <citation type="journal article" date="2024" name="Int. J. Syst. Evol. Microbiol.">
        <title>Clostridium omnivorum sp. nov., isolated from anoxic soil under the treatment of reductive soil disinfestation.</title>
        <authorList>
            <person name="Ueki A."/>
            <person name="Tonouchi A."/>
            <person name="Kaku N."/>
            <person name="Honma S."/>
            <person name="Ueki K."/>
        </authorList>
    </citation>
    <scope>NUCLEOTIDE SEQUENCE [LARGE SCALE GENOMIC DNA]</scope>
    <source>
        <strain evidence="2 3">E14</strain>
    </source>
</reference>
<dbReference type="RefSeq" id="WP_264850165.1">
    <property type="nucleotide sequence ID" value="NZ_BRXR01000001.1"/>
</dbReference>
<evidence type="ECO:0000313" key="2">
    <source>
        <dbReference type="EMBL" id="GLC30887.1"/>
    </source>
</evidence>
<evidence type="ECO:0000256" key="1">
    <source>
        <dbReference type="ARBA" id="ARBA00023235"/>
    </source>
</evidence>
<sequence length="273" mass="30693">MTYFENVEQKTGLNKVKENPCNLLDFGKVVLKKGESYKGQSGENEILMVILGGKAVIKVDGVDFGVVGGRPNVFSGKPHSVYIPCNSEYEIVAESFNFEAAMAMAKCDEKYEPYVINPEEVETGKWGISNFSRNFHGINVNHKGAVKRLIAGETYTPSGNWSTYPAHKHEVDNLPNEVFMEEMYYFKVNSPEGFGLAKYYTDDLSIDEVYTVKNETILMMPKGYHTVVSAPGFTTYYLWFLAGNCRIQCPVTDPNQAWVNKAVPMIKNIEDNL</sequence>
<gene>
    <name evidence="2" type="primary">iolB</name>
    <name evidence="2" type="ORF">bsdE14_22970</name>
</gene>
<dbReference type="NCBIfam" id="TIGR04378">
    <property type="entry name" value="myo_inos_iolB"/>
    <property type="match status" value="1"/>
</dbReference>
<dbReference type="PANTHER" id="PTHR39193:SF1">
    <property type="entry name" value="5-DEOXY-GLUCURONATE ISOMERASE"/>
    <property type="match status" value="1"/>
</dbReference>
<dbReference type="InterPro" id="IPR021120">
    <property type="entry name" value="KduI/IolB_isomerase"/>
</dbReference>
<dbReference type="SUPFAM" id="SSF51182">
    <property type="entry name" value="RmlC-like cupins"/>
    <property type="match status" value="1"/>
</dbReference>
<comment type="caution">
    <text evidence="2">The sequence shown here is derived from an EMBL/GenBank/DDBJ whole genome shotgun (WGS) entry which is preliminary data.</text>
</comment>
<dbReference type="Proteomes" id="UP001208567">
    <property type="component" value="Unassembled WGS sequence"/>
</dbReference>
<dbReference type="PIRSF" id="PIRSF036628">
    <property type="entry name" value="IolB"/>
    <property type="match status" value="1"/>
</dbReference>
<organism evidence="2 3">
    <name type="scientific">Clostridium omnivorum</name>
    <dbReference type="NCBI Taxonomy" id="1604902"/>
    <lineage>
        <taxon>Bacteria</taxon>
        <taxon>Bacillati</taxon>
        <taxon>Bacillota</taxon>
        <taxon>Clostridia</taxon>
        <taxon>Eubacteriales</taxon>
        <taxon>Clostridiaceae</taxon>
        <taxon>Clostridium</taxon>
    </lineage>
</organism>
<name>A0ABQ5N6Q2_9CLOT</name>
<evidence type="ECO:0000313" key="3">
    <source>
        <dbReference type="Proteomes" id="UP001208567"/>
    </source>
</evidence>
<dbReference type="Gene3D" id="2.60.120.10">
    <property type="entry name" value="Jelly Rolls"/>
    <property type="match status" value="2"/>
</dbReference>
<dbReference type="GO" id="GO:0016853">
    <property type="term" value="F:isomerase activity"/>
    <property type="evidence" value="ECO:0007669"/>
    <property type="project" value="UniProtKB-KW"/>
</dbReference>
<dbReference type="InterPro" id="IPR014710">
    <property type="entry name" value="RmlC-like_jellyroll"/>
</dbReference>
<dbReference type="Pfam" id="PF04962">
    <property type="entry name" value="KduI"/>
    <property type="match status" value="1"/>
</dbReference>
<keyword evidence="1 2" id="KW-0413">Isomerase</keyword>
<dbReference type="InterPro" id="IPR011051">
    <property type="entry name" value="RmlC_Cupin_sf"/>
</dbReference>
<proteinExistence type="predicted"/>
<dbReference type="EMBL" id="BRXR01000001">
    <property type="protein sequence ID" value="GLC30887.1"/>
    <property type="molecule type" value="Genomic_DNA"/>
</dbReference>
<protein>
    <submittedName>
        <fullName evidence="2">5-deoxy-glucuronate isomerase</fullName>
    </submittedName>
</protein>
<accession>A0ABQ5N6Q2</accession>
<dbReference type="InterPro" id="IPR024203">
    <property type="entry name" value="Deoxy-glucuronate_isom_IolB"/>
</dbReference>
<keyword evidence="3" id="KW-1185">Reference proteome</keyword>